<reference evidence="3" key="2">
    <citation type="submission" date="2014-04" db="EMBL/GenBank/DDBJ databases">
        <authorList>
            <person name="Xu Y.W."/>
            <person name="Yang Q."/>
        </authorList>
    </citation>
    <scope>NUCLEOTIDE SEQUENCE</scope>
    <source>
        <strain evidence="3">DSM 44626</strain>
    </source>
</reference>
<dbReference type="Pfam" id="PF05305">
    <property type="entry name" value="DUF732"/>
    <property type="match status" value="1"/>
</dbReference>
<evidence type="ECO:0000313" key="3">
    <source>
        <dbReference type="EMBL" id="CDO88092.1"/>
    </source>
</evidence>
<reference evidence="3" key="1">
    <citation type="journal article" date="2014" name="Genome Announc.">
        <title>Draft Genome Sequence of Mycobacterium triplex DSM 44626.</title>
        <authorList>
            <person name="Sassi M."/>
            <person name="Croce O."/>
            <person name="Robert C."/>
            <person name="Raoult D."/>
            <person name="Drancourt M."/>
        </authorList>
    </citation>
    <scope>NUCLEOTIDE SEQUENCE [LARGE SCALE GENOMIC DNA]</scope>
    <source>
        <strain evidence="3">DSM 44626</strain>
    </source>
</reference>
<dbReference type="AlphaFoldDB" id="A0A024JXM4"/>
<proteinExistence type="predicted"/>
<evidence type="ECO:0000313" key="5">
    <source>
        <dbReference type="Proteomes" id="UP000193710"/>
    </source>
</evidence>
<dbReference type="HOGENOM" id="CLU_2118395_0_0_11"/>
<protein>
    <recommendedName>
        <fullName evidence="2">DUF732 domain-containing protein</fullName>
    </recommendedName>
</protein>
<reference evidence="4 5" key="3">
    <citation type="submission" date="2016-01" db="EMBL/GenBank/DDBJ databases">
        <title>The new phylogeny of the genus Mycobacterium.</title>
        <authorList>
            <person name="Tarcisio F."/>
            <person name="Conor M."/>
            <person name="Antonella G."/>
            <person name="Elisabetta G."/>
            <person name="Giulia F.S."/>
            <person name="Sara T."/>
            <person name="Anna F."/>
            <person name="Clotilde B."/>
            <person name="Roberto B."/>
            <person name="Veronica D.S."/>
            <person name="Fabio R."/>
            <person name="Monica P."/>
            <person name="Olivier J."/>
            <person name="Enrico T."/>
            <person name="Nicola S."/>
        </authorList>
    </citation>
    <scope>NUCLEOTIDE SEQUENCE [LARGE SCALE GENOMIC DNA]</scope>
    <source>
        <strain evidence="4 5">DSM 44626</strain>
    </source>
</reference>
<dbReference type="Proteomes" id="UP000028880">
    <property type="component" value="Unassembled WGS sequence"/>
</dbReference>
<dbReference type="STRING" id="47839.BN973_02451"/>
<organism evidence="3">
    <name type="scientific">Mycobacterium triplex</name>
    <dbReference type="NCBI Taxonomy" id="47839"/>
    <lineage>
        <taxon>Bacteria</taxon>
        <taxon>Bacillati</taxon>
        <taxon>Actinomycetota</taxon>
        <taxon>Actinomycetes</taxon>
        <taxon>Mycobacteriales</taxon>
        <taxon>Mycobacteriaceae</taxon>
        <taxon>Mycobacterium</taxon>
        <taxon>Mycobacterium simiae complex</taxon>
    </lineage>
</organism>
<sequence precursor="true">MLTPMKTALAASSIALSALLCSVPAVANADPEHTPEYISYLDQNNIHYSSHETIVHVGTNLCNELRNNLLPPDQALQRIQNMGYTQQQTKMIAFAAVEAFCPDMDIDAQKAPKS</sequence>
<dbReference type="EMBL" id="LQPY01000034">
    <property type="protein sequence ID" value="ORX00726.1"/>
    <property type="molecule type" value="Genomic_DNA"/>
</dbReference>
<evidence type="ECO:0000259" key="2">
    <source>
        <dbReference type="Pfam" id="PF05305"/>
    </source>
</evidence>
<dbReference type="Proteomes" id="UP000193710">
    <property type="component" value="Unassembled WGS sequence"/>
</dbReference>
<keyword evidence="5" id="KW-1185">Reference proteome</keyword>
<accession>A0A024JXM4</accession>
<keyword evidence="1" id="KW-0732">Signal</keyword>
<dbReference type="OrthoDB" id="4730204at2"/>
<dbReference type="EMBL" id="HG964446">
    <property type="protein sequence ID" value="CDO88092.1"/>
    <property type="molecule type" value="Genomic_DNA"/>
</dbReference>
<dbReference type="eggNOG" id="ENOG5032H81">
    <property type="taxonomic scope" value="Bacteria"/>
</dbReference>
<evidence type="ECO:0000313" key="4">
    <source>
        <dbReference type="EMBL" id="ORX00726.1"/>
    </source>
</evidence>
<feature type="domain" description="DUF732" evidence="2">
    <location>
        <begin position="36"/>
        <end position="103"/>
    </location>
</feature>
<name>A0A024JXM4_9MYCO</name>
<gene>
    <name evidence="4" type="ORF">AWC29_01910</name>
    <name evidence="3" type="ORF">BN973_02451</name>
</gene>
<evidence type="ECO:0000256" key="1">
    <source>
        <dbReference type="SAM" id="SignalP"/>
    </source>
</evidence>
<feature type="signal peptide" evidence="1">
    <location>
        <begin position="1"/>
        <end position="27"/>
    </location>
</feature>
<feature type="chain" id="PRO_5039044934" description="DUF732 domain-containing protein" evidence="1">
    <location>
        <begin position="28"/>
        <end position="114"/>
    </location>
</feature>
<dbReference type="InterPro" id="IPR007969">
    <property type="entry name" value="DUF732"/>
</dbReference>